<name>Q8GYH2_ARATH</name>
<evidence type="ECO:0000313" key="2">
    <source>
        <dbReference type="EMBL" id="BAC42281.1"/>
    </source>
</evidence>
<gene>
    <name evidence="2" type="ordered locus">At1g31720/F27M3_8</name>
</gene>
<protein>
    <submittedName>
        <fullName evidence="2">Uncharacterized protein At1g31720/F27M3_8</fullName>
    </submittedName>
</protein>
<sequence>MEIQKQDNRDGRPKSFLFFMFIFLFGLAAFFLCLSAEFQKAKVNKFSSDLLLKLCILRSIR</sequence>
<keyword evidence="1" id="KW-0812">Transmembrane</keyword>
<keyword evidence="1" id="KW-0472">Membrane</keyword>
<dbReference type="EMBL" id="AK117625">
    <property type="protein sequence ID" value="BAC42281.1"/>
    <property type="molecule type" value="mRNA"/>
</dbReference>
<keyword evidence="1" id="KW-1133">Transmembrane helix</keyword>
<evidence type="ECO:0000256" key="1">
    <source>
        <dbReference type="SAM" id="Phobius"/>
    </source>
</evidence>
<organism evidence="2">
    <name type="scientific">Arabidopsis thaliana</name>
    <name type="common">Mouse-ear cress</name>
    <dbReference type="NCBI Taxonomy" id="3702"/>
    <lineage>
        <taxon>Eukaryota</taxon>
        <taxon>Viridiplantae</taxon>
        <taxon>Streptophyta</taxon>
        <taxon>Embryophyta</taxon>
        <taxon>Tracheophyta</taxon>
        <taxon>Spermatophyta</taxon>
        <taxon>Magnoliopsida</taxon>
        <taxon>eudicotyledons</taxon>
        <taxon>Gunneridae</taxon>
        <taxon>Pentapetalae</taxon>
        <taxon>rosids</taxon>
        <taxon>malvids</taxon>
        <taxon>Brassicales</taxon>
        <taxon>Brassicaceae</taxon>
        <taxon>Camelineae</taxon>
        <taxon>Arabidopsis</taxon>
    </lineage>
</organism>
<feature type="transmembrane region" description="Helical" evidence="1">
    <location>
        <begin position="16"/>
        <end position="36"/>
    </location>
</feature>
<dbReference type="AlphaFoldDB" id="Q8GYH2"/>
<accession>Q8GYH2</accession>
<reference evidence="2" key="1">
    <citation type="submission" date="2002-11" db="EMBL/GenBank/DDBJ databases">
        <title>Arabidopsis thaliana full-length cDNA.</title>
        <authorList>
            <person name="Seki M."/>
            <person name="Iida K."/>
            <person name="Satou M."/>
            <person name="Sakurai T."/>
            <person name="Akiyama K."/>
            <person name="Ishida J."/>
            <person name="Nakajima M."/>
            <person name="Enju A."/>
            <person name="Kamiya A."/>
            <person name="Narusaka M."/>
            <person name="Carninci P."/>
            <person name="Kawai J."/>
            <person name="Hayashizaki Y."/>
            <person name="Shinozaki K."/>
        </authorList>
    </citation>
    <scope>NUCLEOTIDE SEQUENCE</scope>
</reference>
<proteinExistence type="evidence at transcript level"/>